<sequence length="114" mass="11855">MGAVSGFRRTGASDGARLRTHVVAGVVADLAAGMSVARCADERGLPRDFVEQIVEHARARGMIDVVELTAGCSLGACEPSPDSIVCASCPLRPASAKPARSIAARIRARMRSHA</sequence>
<keyword evidence="2" id="KW-1185">Reference proteome</keyword>
<gene>
    <name evidence="1" type="ORF">D2E22_0055</name>
</gene>
<name>A0A430F9T3_9BIFI</name>
<dbReference type="Proteomes" id="UP000288052">
    <property type="component" value="Unassembled WGS sequence"/>
</dbReference>
<dbReference type="RefSeq" id="WP_126031145.1">
    <property type="nucleotide sequence ID" value="NZ_QXGI01000001.1"/>
</dbReference>
<proteinExistence type="predicted"/>
<dbReference type="AlphaFoldDB" id="A0A430F9T3"/>
<comment type="caution">
    <text evidence="1">The sequence shown here is derived from an EMBL/GenBank/DDBJ whole genome shotgun (WGS) entry which is preliminary data.</text>
</comment>
<protein>
    <submittedName>
        <fullName evidence="1">Peptidase</fullName>
    </submittedName>
</protein>
<reference evidence="1 2" key="1">
    <citation type="submission" date="2018-09" db="EMBL/GenBank/DDBJ databases">
        <title>Characterization of the phylogenetic diversity of five novel species belonging to the genus Bifidobacterium.</title>
        <authorList>
            <person name="Lugli G.A."/>
            <person name="Duranti S."/>
            <person name="Milani C."/>
        </authorList>
    </citation>
    <scope>NUCLEOTIDE SEQUENCE [LARGE SCALE GENOMIC DNA]</scope>
    <source>
        <strain evidence="1 2">2020B</strain>
    </source>
</reference>
<dbReference type="EMBL" id="QXGI01000001">
    <property type="protein sequence ID" value="RSX49594.1"/>
    <property type="molecule type" value="Genomic_DNA"/>
</dbReference>
<evidence type="ECO:0000313" key="1">
    <source>
        <dbReference type="EMBL" id="RSX49594.1"/>
    </source>
</evidence>
<dbReference type="OrthoDB" id="3239777at2"/>
<organism evidence="1 2">
    <name type="scientific">Bifidobacterium castoris</name>
    <dbReference type="NCBI Taxonomy" id="2306972"/>
    <lineage>
        <taxon>Bacteria</taxon>
        <taxon>Bacillati</taxon>
        <taxon>Actinomycetota</taxon>
        <taxon>Actinomycetes</taxon>
        <taxon>Bifidobacteriales</taxon>
        <taxon>Bifidobacteriaceae</taxon>
        <taxon>Bifidobacterium</taxon>
    </lineage>
</organism>
<evidence type="ECO:0000313" key="2">
    <source>
        <dbReference type="Proteomes" id="UP000288052"/>
    </source>
</evidence>
<accession>A0A430F9T3</accession>